<reference evidence="2" key="1">
    <citation type="journal article" date="2019" name="Int. J. Syst. Evol. Microbiol.">
        <title>The Global Catalogue of Microorganisms (GCM) 10K type strain sequencing project: providing services to taxonomists for standard genome sequencing and annotation.</title>
        <authorList>
            <consortium name="The Broad Institute Genomics Platform"/>
            <consortium name="The Broad Institute Genome Sequencing Center for Infectious Disease"/>
            <person name="Wu L."/>
            <person name="Ma J."/>
        </authorList>
    </citation>
    <scope>NUCLEOTIDE SEQUENCE [LARGE SCALE GENOMIC DNA]</scope>
    <source>
        <strain evidence="2">JCM 14326</strain>
    </source>
</reference>
<dbReference type="Proteomes" id="UP001501094">
    <property type="component" value="Unassembled WGS sequence"/>
</dbReference>
<dbReference type="EMBL" id="BAAANL010000004">
    <property type="protein sequence ID" value="GAA1864010.1"/>
    <property type="molecule type" value="Genomic_DNA"/>
</dbReference>
<keyword evidence="2" id="KW-1185">Reference proteome</keyword>
<gene>
    <name evidence="1" type="ORF">GCM10009751_22560</name>
</gene>
<name>A0ABP4ZTR7_9MICO</name>
<dbReference type="InterPro" id="IPR013783">
    <property type="entry name" value="Ig-like_fold"/>
</dbReference>
<dbReference type="SUPFAM" id="SSF82171">
    <property type="entry name" value="DPP6 N-terminal domain-like"/>
    <property type="match status" value="1"/>
</dbReference>
<dbReference type="PROSITE" id="PS51318">
    <property type="entry name" value="TAT"/>
    <property type="match status" value="1"/>
</dbReference>
<comment type="caution">
    <text evidence="1">The sequence shown here is derived from an EMBL/GenBank/DDBJ whole genome shotgun (WGS) entry which is preliminary data.</text>
</comment>
<evidence type="ECO:0000313" key="2">
    <source>
        <dbReference type="Proteomes" id="UP001501094"/>
    </source>
</evidence>
<dbReference type="InterPro" id="IPR006311">
    <property type="entry name" value="TAT_signal"/>
</dbReference>
<evidence type="ECO:0000313" key="1">
    <source>
        <dbReference type="EMBL" id="GAA1864010.1"/>
    </source>
</evidence>
<dbReference type="RefSeq" id="WP_344102736.1">
    <property type="nucleotide sequence ID" value="NZ_BAAANL010000004.1"/>
</dbReference>
<organism evidence="1 2">
    <name type="scientific">Myceligenerans crystallogenes</name>
    <dbReference type="NCBI Taxonomy" id="316335"/>
    <lineage>
        <taxon>Bacteria</taxon>
        <taxon>Bacillati</taxon>
        <taxon>Actinomycetota</taxon>
        <taxon>Actinomycetes</taxon>
        <taxon>Micrococcales</taxon>
        <taxon>Promicromonosporaceae</taxon>
        <taxon>Myceligenerans</taxon>
    </lineage>
</organism>
<dbReference type="SUPFAM" id="SSF49265">
    <property type="entry name" value="Fibronectin type III"/>
    <property type="match status" value="1"/>
</dbReference>
<sequence length="776" mass="83787">MPQIFLARTRRRALRWTAGLAITALAGTTLVVAGAPAASAYIRTSLPSEVFATAEALPDGAITRVELTGKLIALEVAVDGLPSQVWTLDRSTAEAAWHQIDGMEALQDAEGGTVRGTMTNGAHVVLRASDGAYRAIPSSYQLDPSGTRVSFRAGTSVTIQDAISGTVVASVPLGSAATNYTGHRLSGSLITAVDGYNLRYISVPTGAVRMTTRTGCGDPEWDPAAPGKSAGYDGRFALVMCWEGLYSIHDSAGVYYSKSVDKDFGSFTWSLSDGMLIGVSTSSPGDPARPLVFNPWTNVVAKVPGAPASLATFDTDGNAAVFASNGELHSVDLTPVTSEVLDSPPDSAAPWPVLDLATWSATRTYTVRFKAFDDDQPGDEFMASGVARIEARHRSRPRGAENFGAWSSPIVVGSSRDATASAGSRTCWQTRATDKAGNLSAWTPEQCVQIDGTAPSVTSRSLPSSTKVTGTTTDVTFRWYGSDNGRIGNYTIRRRATPRGQSTGEWTYENVGTATSFTRSWYRSRTVCFQVKASDKAGNVSDWSKTRCTYVDGIKPKVSSASVKRWMGTWPDWKSGLVQWYPTFRYSGTDDKSVYRYQREVRGTREGADLGTPSRSDWLTSTSTKFVLNPVDQECARVRIKDRAGNVSDWSRWKCSNAPADWRFGMDWGLATYARDLGLPVSYGDALMVTGYHSSGPTQTERSFHVNAVRLNMVTGPTMGSVHVYVGDTRLGTVNSHRATWGMRNITLESSRELTGRVRLVAASGMTATSHLYVIR</sequence>
<accession>A0ABP4ZTR7</accession>
<protein>
    <recommendedName>
        <fullName evidence="3">Fibronectin type-III domain-containing protein</fullName>
    </recommendedName>
</protein>
<dbReference type="InterPro" id="IPR036116">
    <property type="entry name" value="FN3_sf"/>
</dbReference>
<evidence type="ECO:0008006" key="3">
    <source>
        <dbReference type="Google" id="ProtNLM"/>
    </source>
</evidence>
<proteinExistence type="predicted"/>
<dbReference type="Gene3D" id="2.60.40.10">
    <property type="entry name" value="Immunoglobulins"/>
    <property type="match status" value="1"/>
</dbReference>